<proteinExistence type="predicted"/>
<protein>
    <recommendedName>
        <fullName evidence="3">DUF5590 domain-containing protein</fullName>
    </recommendedName>
</protein>
<sequence length="175" mass="19043">MKRLVWTALLVLVGFAVWGGAYAGAVLSQATRESREAALAAARAIAAGDVEEIGRVWTFGGDEAAFVVSGKRRGSSVMVWYDEEGKRLAERPWDAVTQERDLRERLLEGAVNLPWEDGPSLRGGELIRLVPAYARGAAFWEAVVRTPDAYVYVDIDPEGLRVLRAFALPARGLGG</sequence>
<accession>A0A2T5G4P0</accession>
<dbReference type="AlphaFoldDB" id="A0A2T5G4P0"/>
<reference evidence="1 2" key="1">
    <citation type="submission" date="2017-08" db="EMBL/GenBank/DDBJ databases">
        <title>Burning lignite coal seam in the remote Altai Mountains harbors a hydrogen-driven thermophilic microbial community.</title>
        <authorList>
            <person name="Kadnikov V.V."/>
            <person name="Mardanov A.V."/>
            <person name="Ivasenko D."/>
            <person name="Beletsky A.V."/>
            <person name="Karnachuk O.V."/>
            <person name="Ravin N.V."/>
        </authorList>
    </citation>
    <scope>NUCLEOTIDE SEQUENCE [LARGE SCALE GENOMIC DNA]</scope>
    <source>
        <strain evidence="1">AL31</strain>
    </source>
</reference>
<comment type="caution">
    <text evidence="1">The sequence shown here is derived from an EMBL/GenBank/DDBJ whole genome shotgun (WGS) entry which is preliminary data.</text>
</comment>
<dbReference type="Gene3D" id="3.10.450.40">
    <property type="match status" value="1"/>
</dbReference>
<evidence type="ECO:0000313" key="2">
    <source>
        <dbReference type="Proteomes" id="UP000244016"/>
    </source>
</evidence>
<evidence type="ECO:0008006" key="3">
    <source>
        <dbReference type="Google" id="ProtNLM"/>
    </source>
</evidence>
<dbReference type="Proteomes" id="UP000244016">
    <property type="component" value="Unassembled WGS sequence"/>
</dbReference>
<evidence type="ECO:0000313" key="1">
    <source>
        <dbReference type="EMBL" id="PTQ51144.1"/>
    </source>
</evidence>
<name>A0A2T5G4P0_9BACL</name>
<dbReference type="EMBL" id="PEBW01000007">
    <property type="protein sequence ID" value="PTQ51144.1"/>
    <property type="molecule type" value="Genomic_DNA"/>
</dbReference>
<organism evidence="1 2">
    <name type="scientific">Brockia lithotrophica</name>
    <dbReference type="NCBI Taxonomy" id="933949"/>
    <lineage>
        <taxon>Bacteria</taxon>
        <taxon>Bacillati</taxon>
        <taxon>Bacillota</taxon>
        <taxon>Bacilli</taxon>
        <taxon>Bacillales</taxon>
        <taxon>Bacillales Family X. Incertae Sedis</taxon>
        <taxon>Brockia</taxon>
    </lineage>
</organism>
<gene>
    <name evidence="1" type="ORF">BLITH_0574</name>
</gene>